<dbReference type="NCBIfam" id="NF001862">
    <property type="entry name" value="PRK00601.1"/>
    <property type="match status" value="1"/>
</dbReference>
<evidence type="ECO:0000256" key="2">
    <source>
        <dbReference type="ARBA" id="ARBA00012379"/>
    </source>
</evidence>
<dbReference type="STRING" id="1519643.SAMN06295933_0472"/>
<feature type="domain" description="dUTPase-like" evidence="6">
    <location>
        <begin position="25"/>
        <end position="155"/>
    </location>
</feature>
<evidence type="ECO:0000256" key="4">
    <source>
        <dbReference type="ARBA" id="ARBA00023080"/>
    </source>
</evidence>
<dbReference type="Proteomes" id="UP000192906">
    <property type="component" value="Unassembled WGS sequence"/>
</dbReference>
<sequence>MTTSNTHLIDVKVKYLSDLAKKSGMEYSTPNSAGIDLRACIDTDFIEIKPGEKYAFPAGIAIEITAKGIAGFIYSRSGLGTKEGLTVSQGVGVIDPDYRGEIKVSLLNTSGEIRRIERGQRIAQLVFMPYYHASIIPCEELSSTERGSGGFGHTGKR</sequence>
<keyword evidence="4" id="KW-0546">Nucleotide metabolism</keyword>
<dbReference type="InterPro" id="IPR008181">
    <property type="entry name" value="dUTPase"/>
</dbReference>
<evidence type="ECO:0000259" key="6">
    <source>
        <dbReference type="Pfam" id="PF00692"/>
    </source>
</evidence>
<evidence type="ECO:0000256" key="1">
    <source>
        <dbReference type="ARBA" id="ARBA00006581"/>
    </source>
</evidence>
<dbReference type="GO" id="GO:0000287">
    <property type="term" value="F:magnesium ion binding"/>
    <property type="evidence" value="ECO:0007669"/>
    <property type="project" value="InterPro"/>
</dbReference>
<comment type="similarity">
    <text evidence="1">Belongs to the dUTPase family.</text>
</comment>
<protein>
    <recommendedName>
        <fullName evidence="2">dUTP diphosphatase</fullName>
        <ecNumber evidence="2">3.6.1.23</ecNumber>
    </recommendedName>
</protein>
<reference evidence="8" key="1">
    <citation type="submission" date="2017-04" db="EMBL/GenBank/DDBJ databases">
        <authorList>
            <person name="Varghese N."/>
            <person name="Submissions S."/>
        </authorList>
    </citation>
    <scope>NUCLEOTIDE SEQUENCE [LARGE SCALE GENOMIC DNA]</scope>
    <source>
        <strain evidence="8">K3S</strain>
    </source>
</reference>
<proteinExistence type="inferred from homology"/>
<accession>A0A1X7C871</accession>
<dbReference type="CDD" id="cd07557">
    <property type="entry name" value="trimeric_dUTPase"/>
    <property type="match status" value="1"/>
</dbReference>
<dbReference type="Pfam" id="PF00692">
    <property type="entry name" value="dUTPase"/>
    <property type="match status" value="1"/>
</dbReference>
<keyword evidence="3 7" id="KW-0378">Hydrolase</keyword>
<dbReference type="PANTHER" id="PTHR11241:SF0">
    <property type="entry name" value="DEOXYURIDINE 5'-TRIPHOSPHATE NUCLEOTIDOHYDROLASE"/>
    <property type="match status" value="1"/>
</dbReference>
<dbReference type="RefSeq" id="WP_085097724.1">
    <property type="nucleotide sequence ID" value="NZ_FWZU01000001.1"/>
</dbReference>
<dbReference type="EMBL" id="FWZU01000001">
    <property type="protein sequence ID" value="SME91675.1"/>
    <property type="molecule type" value="Genomic_DNA"/>
</dbReference>
<organism evidence="7 8">
    <name type="scientific">Desulfovibrio gilichinskyi</name>
    <dbReference type="NCBI Taxonomy" id="1519643"/>
    <lineage>
        <taxon>Bacteria</taxon>
        <taxon>Pseudomonadati</taxon>
        <taxon>Thermodesulfobacteriota</taxon>
        <taxon>Desulfovibrionia</taxon>
        <taxon>Desulfovibrionales</taxon>
        <taxon>Desulfovibrionaceae</taxon>
        <taxon>Desulfovibrio</taxon>
    </lineage>
</organism>
<dbReference type="SUPFAM" id="SSF51283">
    <property type="entry name" value="dUTPase-like"/>
    <property type="match status" value="1"/>
</dbReference>
<dbReference type="GO" id="GO:0046081">
    <property type="term" value="P:dUTP catabolic process"/>
    <property type="evidence" value="ECO:0007669"/>
    <property type="project" value="InterPro"/>
</dbReference>
<evidence type="ECO:0000256" key="5">
    <source>
        <dbReference type="ARBA" id="ARBA00047686"/>
    </source>
</evidence>
<dbReference type="GO" id="GO:0004170">
    <property type="term" value="F:dUTP diphosphatase activity"/>
    <property type="evidence" value="ECO:0007669"/>
    <property type="project" value="UniProtKB-EC"/>
</dbReference>
<dbReference type="GO" id="GO:0006226">
    <property type="term" value="P:dUMP biosynthetic process"/>
    <property type="evidence" value="ECO:0007669"/>
    <property type="project" value="InterPro"/>
</dbReference>
<dbReference type="EC" id="3.6.1.23" evidence="2"/>
<dbReference type="OrthoDB" id="9809956at2"/>
<name>A0A1X7C871_9BACT</name>
<dbReference type="AlphaFoldDB" id="A0A1X7C871"/>
<dbReference type="InterPro" id="IPR029054">
    <property type="entry name" value="dUTPase-like"/>
</dbReference>
<dbReference type="InterPro" id="IPR036157">
    <property type="entry name" value="dUTPase-like_sf"/>
</dbReference>
<dbReference type="InterPro" id="IPR033704">
    <property type="entry name" value="dUTPase_trimeric"/>
</dbReference>
<evidence type="ECO:0000313" key="8">
    <source>
        <dbReference type="Proteomes" id="UP000192906"/>
    </source>
</evidence>
<dbReference type="Gene3D" id="2.70.40.10">
    <property type="match status" value="1"/>
</dbReference>
<dbReference type="PANTHER" id="PTHR11241">
    <property type="entry name" value="DEOXYURIDINE 5'-TRIPHOSPHATE NUCLEOTIDOHYDROLASE"/>
    <property type="match status" value="1"/>
</dbReference>
<evidence type="ECO:0000256" key="3">
    <source>
        <dbReference type="ARBA" id="ARBA00022801"/>
    </source>
</evidence>
<keyword evidence="8" id="KW-1185">Reference proteome</keyword>
<evidence type="ECO:0000313" key="7">
    <source>
        <dbReference type="EMBL" id="SME91675.1"/>
    </source>
</evidence>
<dbReference type="NCBIfam" id="TIGR00576">
    <property type="entry name" value="dut"/>
    <property type="match status" value="1"/>
</dbReference>
<comment type="catalytic activity">
    <reaction evidence="5">
        <text>dUTP + H2O = dUMP + diphosphate + H(+)</text>
        <dbReference type="Rhea" id="RHEA:10248"/>
        <dbReference type="ChEBI" id="CHEBI:15377"/>
        <dbReference type="ChEBI" id="CHEBI:15378"/>
        <dbReference type="ChEBI" id="CHEBI:33019"/>
        <dbReference type="ChEBI" id="CHEBI:61555"/>
        <dbReference type="ChEBI" id="CHEBI:246422"/>
        <dbReference type="EC" id="3.6.1.23"/>
    </reaction>
</comment>
<gene>
    <name evidence="7" type="ORF">SAMN06295933_0472</name>
</gene>